<accession>A0AAV7QAD1</accession>
<feature type="region of interest" description="Disordered" evidence="1">
    <location>
        <begin position="156"/>
        <end position="195"/>
    </location>
</feature>
<gene>
    <name evidence="2" type="ORF">NDU88_001982</name>
</gene>
<evidence type="ECO:0000313" key="3">
    <source>
        <dbReference type="Proteomes" id="UP001066276"/>
    </source>
</evidence>
<proteinExistence type="predicted"/>
<organism evidence="2 3">
    <name type="scientific">Pleurodeles waltl</name>
    <name type="common">Iberian ribbed newt</name>
    <dbReference type="NCBI Taxonomy" id="8319"/>
    <lineage>
        <taxon>Eukaryota</taxon>
        <taxon>Metazoa</taxon>
        <taxon>Chordata</taxon>
        <taxon>Craniata</taxon>
        <taxon>Vertebrata</taxon>
        <taxon>Euteleostomi</taxon>
        <taxon>Amphibia</taxon>
        <taxon>Batrachia</taxon>
        <taxon>Caudata</taxon>
        <taxon>Salamandroidea</taxon>
        <taxon>Salamandridae</taxon>
        <taxon>Pleurodelinae</taxon>
        <taxon>Pleurodeles</taxon>
    </lineage>
</organism>
<sequence length="294" mass="30750">MFRGSSNGKPSPFPVRGAAVHLMSATTSGRLCLPDPQDLPAAVSGAVTSRPQGNPQHMSAGCCGAQGPAMAGPTSLRPPGKGSRALWRRVTSPVFSGSRARQPRCHDLAPSPAPGLPSSSHRRALRAGPPTPMWTGPLHTLFSPLPAVRRICCGPPPTSAPVSGSRPGAQRGGPGKAPPLFGRTARPGRGALSGRHLGKSFLPHRFLEPARAGAQIGHYPVFSSIWRQSEGSPHPPLQYWLFWGDSGYCNPEGEEREAGASQRSCNRHSAIGHARAGKVFAAAVSGDLVTIEGF</sequence>
<feature type="region of interest" description="Disordered" evidence="1">
    <location>
        <begin position="95"/>
        <end position="132"/>
    </location>
</feature>
<protein>
    <submittedName>
        <fullName evidence="2">Uncharacterized protein</fullName>
    </submittedName>
</protein>
<evidence type="ECO:0000313" key="2">
    <source>
        <dbReference type="EMBL" id="KAJ1135543.1"/>
    </source>
</evidence>
<dbReference type="Proteomes" id="UP001066276">
    <property type="component" value="Chromosome 6"/>
</dbReference>
<comment type="caution">
    <text evidence="2">The sequence shown here is derived from an EMBL/GenBank/DDBJ whole genome shotgun (WGS) entry which is preliminary data.</text>
</comment>
<dbReference type="EMBL" id="JANPWB010000010">
    <property type="protein sequence ID" value="KAJ1135543.1"/>
    <property type="molecule type" value="Genomic_DNA"/>
</dbReference>
<name>A0AAV7QAD1_PLEWA</name>
<keyword evidence="3" id="KW-1185">Reference proteome</keyword>
<dbReference type="AlphaFoldDB" id="A0AAV7QAD1"/>
<evidence type="ECO:0000256" key="1">
    <source>
        <dbReference type="SAM" id="MobiDB-lite"/>
    </source>
</evidence>
<reference evidence="2" key="1">
    <citation type="journal article" date="2022" name="bioRxiv">
        <title>Sequencing and chromosome-scale assembly of the giantPleurodeles waltlgenome.</title>
        <authorList>
            <person name="Brown T."/>
            <person name="Elewa A."/>
            <person name="Iarovenko S."/>
            <person name="Subramanian E."/>
            <person name="Araus A.J."/>
            <person name="Petzold A."/>
            <person name="Susuki M."/>
            <person name="Suzuki K.-i.T."/>
            <person name="Hayashi T."/>
            <person name="Toyoda A."/>
            <person name="Oliveira C."/>
            <person name="Osipova E."/>
            <person name="Leigh N.D."/>
            <person name="Simon A."/>
            <person name="Yun M.H."/>
        </authorList>
    </citation>
    <scope>NUCLEOTIDE SEQUENCE</scope>
    <source>
        <strain evidence="2">20211129_DDA</strain>
        <tissue evidence="2">Liver</tissue>
    </source>
</reference>